<dbReference type="Pfam" id="PF04844">
    <property type="entry name" value="Ovate"/>
    <property type="match status" value="1"/>
</dbReference>
<name>A0A8X8W302_SALSN</name>
<dbReference type="InterPro" id="IPR038933">
    <property type="entry name" value="Ovate"/>
</dbReference>
<evidence type="ECO:0000256" key="1">
    <source>
        <dbReference type="ARBA" id="ARBA00004123"/>
    </source>
</evidence>
<accession>A0A8X8W302</accession>
<evidence type="ECO:0000256" key="5">
    <source>
        <dbReference type="ARBA" id="ARBA00023242"/>
    </source>
</evidence>
<reference evidence="9" key="1">
    <citation type="submission" date="2018-01" db="EMBL/GenBank/DDBJ databases">
        <authorList>
            <person name="Mao J.F."/>
        </authorList>
    </citation>
    <scope>NUCLEOTIDE SEQUENCE</scope>
    <source>
        <strain evidence="9">Huo1</strain>
        <tissue evidence="9">Leaf</tissue>
    </source>
</reference>
<dbReference type="PANTHER" id="PTHR33057:SF82">
    <property type="entry name" value="TRANSCRIPTION REPRESSOR OFP5"/>
    <property type="match status" value="1"/>
</dbReference>
<reference evidence="9" key="2">
    <citation type="submission" date="2020-08" db="EMBL/GenBank/DDBJ databases">
        <title>Plant Genome Project.</title>
        <authorList>
            <person name="Zhang R.-G."/>
        </authorList>
    </citation>
    <scope>NUCLEOTIDE SEQUENCE</scope>
    <source>
        <strain evidence="9">Huo1</strain>
        <tissue evidence="9">Leaf</tissue>
    </source>
</reference>
<keyword evidence="5 6" id="KW-0539">Nucleus</keyword>
<sequence>MKWSTNSSTSLITRLFSKFNPNSSKKSHTHHNSNNVLDIPSPNSSFYRDDGRFYSLDEHDPYWRISFTDDRIQPRRSTGGINQDSDVYSPFPRLGLAEPPNRNFSEMVSDIKRMRENRGRKQRGKQRSGEDNNGVGERNEYLPPIKVKREGRVRVRRTRTSKAYSPRNECKIRALEEIRKARSKAKKRAPNEWVLEGNTVFDSVVVVKSSLDPRRDFKESMMAVIREKGIGHPDDLEDLLACYLTLNCNKYRDLIISVFTQVWIELKGDSFVKNVPYFYC</sequence>
<comment type="subcellular location">
    <subcellularLocation>
        <location evidence="1 6">Nucleus</location>
    </subcellularLocation>
</comment>
<dbReference type="GO" id="GO:0005634">
    <property type="term" value="C:nucleus"/>
    <property type="evidence" value="ECO:0007669"/>
    <property type="project" value="UniProtKB-SubCell"/>
</dbReference>
<organism evidence="9">
    <name type="scientific">Salvia splendens</name>
    <name type="common">Scarlet sage</name>
    <dbReference type="NCBI Taxonomy" id="180675"/>
    <lineage>
        <taxon>Eukaryota</taxon>
        <taxon>Viridiplantae</taxon>
        <taxon>Streptophyta</taxon>
        <taxon>Embryophyta</taxon>
        <taxon>Tracheophyta</taxon>
        <taxon>Spermatophyta</taxon>
        <taxon>Magnoliopsida</taxon>
        <taxon>eudicotyledons</taxon>
        <taxon>Gunneridae</taxon>
        <taxon>Pentapetalae</taxon>
        <taxon>asterids</taxon>
        <taxon>lamiids</taxon>
        <taxon>Lamiales</taxon>
        <taxon>Lamiaceae</taxon>
        <taxon>Nepetoideae</taxon>
        <taxon>Mentheae</taxon>
        <taxon>Salviinae</taxon>
        <taxon>Salvia</taxon>
        <taxon>Salvia subgen. Calosphace</taxon>
        <taxon>core Calosphace</taxon>
    </lineage>
</organism>
<feature type="region of interest" description="Disordered" evidence="7">
    <location>
        <begin position="115"/>
        <end position="139"/>
    </location>
</feature>
<keyword evidence="2 6" id="KW-0678">Repressor</keyword>
<dbReference type="Proteomes" id="UP000298416">
    <property type="component" value="Unassembled WGS sequence"/>
</dbReference>
<evidence type="ECO:0000313" key="10">
    <source>
        <dbReference type="Proteomes" id="UP000298416"/>
    </source>
</evidence>
<dbReference type="PANTHER" id="PTHR33057">
    <property type="entry name" value="TRANSCRIPTION REPRESSOR OFP7-RELATED"/>
    <property type="match status" value="1"/>
</dbReference>
<dbReference type="EMBL" id="PNBA02000021">
    <property type="protein sequence ID" value="KAG6387111.1"/>
    <property type="molecule type" value="Genomic_DNA"/>
</dbReference>
<protein>
    <recommendedName>
        <fullName evidence="6">Transcription repressor</fullName>
    </recommendedName>
    <alternativeName>
        <fullName evidence="6">Ovate family protein</fullName>
    </alternativeName>
</protein>
<evidence type="ECO:0000256" key="2">
    <source>
        <dbReference type="ARBA" id="ARBA00022491"/>
    </source>
</evidence>
<gene>
    <name evidence="9" type="ORF">SASPL_152296</name>
</gene>
<proteinExistence type="predicted"/>
<keyword evidence="4 6" id="KW-0804">Transcription</keyword>
<keyword evidence="10" id="KW-1185">Reference proteome</keyword>
<dbReference type="InterPro" id="IPR006458">
    <property type="entry name" value="Ovate_C"/>
</dbReference>
<evidence type="ECO:0000256" key="6">
    <source>
        <dbReference type="RuleBase" id="RU367028"/>
    </source>
</evidence>
<dbReference type="NCBIfam" id="TIGR01568">
    <property type="entry name" value="A_thal_3678"/>
    <property type="match status" value="1"/>
</dbReference>
<evidence type="ECO:0000256" key="4">
    <source>
        <dbReference type="ARBA" id="ARBA00023163"/>
    </source>
</evidence>
<keyword evidence="3 6" id="KW-0805">Transcription regulation</keyword>
<dbReference type="OrthoDB" id="1928390at2759"/>
<evidence type="ECO:0000256" key="7">
    <source>
        <dbReference type="SAM" id="MobiDB-lite"/>
    </source>
</evidence>
<evidence type="ECO:0000256" key="3">
    <source>
        <dbReference type="ARBA" id="ARBA00023015"/>
    </source>
</evidence>
<evidence type="ECO:0000259" key="8">
    <source>
        <dbReference type="PROSITE" id="PS51754"/>
    </source>
</evidence>
<evidence type="ECO:0000313" key="9">
    <source>
        <dbReference type="EMBL" id="KAG6387111.1"/>
    </source>
</evidence>
<feature type="compositionally biased region" description="Polar residues" evidence="7">
    <location>
        <begin position="75"/>
        <end position="86"/>
    </location>
</feature>
<dbReference type="PROSITE" id="PS51754">
    <property type="entry name" value="OVATE"/>
    <property type="match status" value="1"/>
</dbReference>
<dbReference type="AlphaFoldDB" id="A0A8X8W302"/>
<dbReference type="GO" id="GO:0045892">
    <property type="term" value="P:negative regulation of DNA-templated transcription"/>
    <property type="evidence" value="ECO:0007669"/>
    <property type="project" value="UniProtKB-UniRule"/>
</dbReference>
<feature type="domain" description="OVATE" evidence="8">
    <location>
        <begin position="206"/>
        <end position="265"/>
    </location>
</feature>
<feature type="region of interest" description="Disordered" evidence="7">
    <location>
        <begin position="74"/>
        <end position="103"/>
    </location>
</feature>
<comment type="caution">
    <text evidence="9">The sequence shown here is derived from an EMBL/GenBank/DDBJ whole genome shotgun (WGS) entry which is preliminary data.</text>
</comment>
<comment type="function">
    <text evidence="6">Transcriptional repressor that regulates multiple aspects of plant growth and development.</text>
</comment>